<feature type="transmembrane region" description="Helical" evidence="2">
    <location>
        <begin position="21"/>
        <end position="40"/>
    </location>
</feature>
<dbReference type="EMBL" id="CP045898">
    <property type="protein sequence ID" value="QQP39905.1"/>
    <property type="molecule type" value="Genomic_DNA"/>
</dbReference>
<gene>
    <name evidence="3" type="ORF">FKW44_013767</name>
</gene>
<dbReference type="Gene3D" id="1.10.287.70">
    <property type="match status" value="1"/>
</dbReference>
<protein>
    <submittedName>
        <fullName evidence="3">Sodium channel protein</fullName>
    </submittedName>
</protein>
<dbReference type="OrthoDB" id="2984333at2759"/>
<dbReference type="Proteomes" id="UP000595437">
    <property type="component" value="Chromosome 9"/>
</dbReference>
<keyword evidence="2" id="KW-1133">Transmembrane helix</keyword>
<evidence type="ECO:0000256" key="2">
    <source>
        <dbReference type="SAM" id="Phobius"/>
    </source>
</evidence>
<dbReference type="AlphaFoldDB" id="A0A7T8GXZ5"/>
<reference evidence="4" key="1">
    <citation type="submission" date="2021-01" db="EMBL/GenBank/DDBJ databases">
        <title>Caligus Genome Assembly.</title>
        <authorList>
            <person name="Gallardo-Escarate C."/>
        </authorList>
    </citation>
    <scope>NUCLEOTIDE SEQUENCE [LARGE SCALE GENOMIC DNA]</scope>
</reference>
<keyword evidence="2" id="KW-0472">Membrane</keyword>
<keyword evidence="2" id="KW-0812">Transmembrane</keyword>
<evidence type="ECO:0000313" key="3">
    <source>
        <dbReference type="EMBL" id="QQP39905.1"/>
    </source>
</evidence>
<feature type="coiled-coil region" evidence="1">
    <location>
        <begin position="33"/>
        <end position="66"/>
    </location>
</feature>
<keyword evidence="4" id="KW-1185">Reference proteome</keyword>
<dbReference type="GO" id="GO:0034220">
    <property type="term" value="P:monoatomic ion transmembrane transport"/>
    <property type="evidence" value="ECO:0007669"/>
    <property type="project" value="UniProtKB-KW"/>
</dbReference>
<evidence type="ECO:0000313" key="4">
    <source>
        <dbReference type="Proteomes" id="UP000595437"/>
    </source>
</evidence>
<organism evidence="3 4">
    <name type="scientific">Caligus rogercresseyi</name>
    <name type="common">Sea louse</name>
    <dbReference type="NCBI Taxonomy" id="217165"/>
    <lineage>
        <taxon>Eukaryota</taxon>
        <taxon>Metazoa</taxon>
        <taxon>Ecdysozoa</taxon>
        <taxon>Arthropoda</taxon>
        <taxon>Crustacea</taxon>
        <taxon>Multicrustacea</taxon>
        <taxon>Hexanauplia</taxon>
        <taxon>Copepoda</taxon>
        <taxon>Siphonostomatoida</taxon>
        <taxon>Caligidae</taxon>
        <taxon>Caligus</taxon>
    </lineage>
</organism>
<name>A0A7T8GXZ5_CALRO</name>
<evidence type="ECO:0000256" key="1">
    <source>
        <dbReference type="SAM" id="Coils"/>
    </source>
</evidence>
<proteinExistence type="predicted"/>
<sequence>FISKRTSHGWTLARHIFPRHYIPGSFYLVNLILAIVAMSYDELQKKAEEEEEAAQAEEEALRVSLTGAELNPLVRRDRGCSPKATNIFLIWCYCFSSLFRIR</sequence>
<feature type="non-terminal residue" evidence="3">
    <location>
        <position position="1"/>
    </location>
</feature>
<keyword evidence="3" id="KW-0813">Transport</keyword>
<keyword evidence="3" id="KW-0406">Ion transport</keyword>
<keyword evidence="1" id="KW-0175">Coiled coil</keyword>
<accession>A0A7T8GXZ5</accession>
<keyword evidence="3" id="KW-0407">Ion channel</keyword>